<reference evidence="1 2" key="1">
    <citation type="submission" date="2021-06" db="EMBL/GenBank/DDBJ databases">
        <authorList>
            <person name="Palmer J.M."/>
        </authorList>
    </citation>
    <scope>NUCLEOTIDE SEQUENCE [LARGE SCALE GENOMIC DNA]</scope>
    <source>
        <strain evidence="1 2">XR_2019</strain>
        <tissue evidence="1">Muscle</tissue>
    </source>
</reference>
<organism evidence="1 2">
    <name type="scientific">Xenotaenia resolanae</name>
    <dbReference type="NCBI Taxonomy" id="208358"/>
    <lineage>
        <taxon>Eukaryota</taxon>
        <taxon>Metazoa</taxon>
        <taxon>Chordata</taxon>
        <taxon>Craniata</taxon>
        <taxon>Vertebrata</taxon>
        <taxon>Euteleostomi</taxon>
        <taxon>Actinopterygii</taxon>
        <taxon>Neopterygii</taxon>
        <taxon>Teleostei</taxon>
        <taxon>Neoteleostei</taxon>
        <taxon>Acanthomorphata</taxon>
        <taxon>Ovalentaria</taxon>
        <taxon>Atherinomorphae</taxon>
        <taxon>Cyprinodontiformes</taxon>
        <taxon>Goodeidae</taxon>
        <taxon>Xenotaenia</taxon>
    </lineage>
</organism>
<gene>
    <name evidence="1" type="ORF">XENORESO_008505</name>
</gene>
<protein>
    <submittedName>
        <fullName evidence="1">Uncharacterized protein</fullName>
    </submittedName>
</protein>
<name>A0ABV0W5A6_9TELE</name>
<dbReference type="Proteomes" id="UP001444071">
    <property type="component" value="Unassembled WGS sequence"/>
</dbReference>
<evidence type="ECO:0000313" key="1">
    <source>
        <dbReference type="EMBL" id="MEQ2264470.1"/>
    </source>
</evidence>
<accession>A0ABV0W5A6</accession>
<evidence type="ECO:0000313" key="2">
    <source>
        <dbReference type="Proteomes" id="UP001444071"/>
    </source>
</evidence>
<dbReference type="EMBL" id="JAHRIM010030298">
    <property type="protein sequence ID" value="MEQ2264470.1"/>
    <property type="molecule type" value="Genomic_DNA"/>
</dbReference>
<feature type="non-terminal residue" evidence="1">
    <location>
        <position position="1"/>
    </location>
</feature>
<keyword evidence="2" id="KW-1185">Reference proteome</keyword>
<proteinExistence type="predicted"/>
<sequence>VREEFVEKLSKIPRFADLRVLFSPPSENRNVYNSRSGKPVKGCKRLEAGVEVHHPGEKRVKSYNQNHIKAVYLLEWPSQSPDLTICDETLKVRFTDALHLSH</sequence>
<comment type="caution">
    <text evidence="1">The sequence shown here is derived from an EMBL/GenBank/DDBJ whole genome shotgun (WGS) entry which is preliminary data.</text>
</comment>